<protein>
    <submittedName>
        <fullName evidence="1">Uncharacterized protein</fullName>
    </submittedName>
</protein>
<accession>A0A5J4TDZ6</accession>
<comment type="caution">
    <text evidence="1">The sequence shown here is derived from an EMBL/GenBank/DDBJ whole genome shotgun (WGS) entry which is preliminary data.</text>
</comment>
<sequence length="93" mass="10849">MKSLKIKMPVARYFQLVVGMLIDKFESDVESDKRINVQLTFVYQLFPLLIAYEIFLQLNPIPPQYQRLSFPLLASMYEGFGIAEEKLCQNNGR</sequence>
<name>A0A5J4TDZ6_9EUKA</name>
<dbReference type="EMBL" id="SNRW01033066">
    <property type="protein sequence ID" value="KAA6356377.1"/>
    <property type="molecule type" value="Genomic_DNA"/>
</dbReference>
<evidence type="ECO:0000313" key="2">
    <source>
        <dbReference type="Proteomes" id="UP000324800"/>
    </source>
</evidence>
<dbReference type="Proteomes" id="UP000324800">
    <property type="component" value="Unassembled WGS sequence"/>
</dbReference>
<dbReference type="AlphaFoldDB" id="A0A5J4TDZ6"/>
<gene>
    <name evidence="1" type="ORF">EZS28_048096</name>
</gene>
<organism evidence="1 2">
    <name type="scientific">Streblomastix strix</name>
    <dbReference type="NCBI Taxonomy" id="222440"/>
    <lineage>
        <taxon>Eukaryota</taxon>
        <taxon>Metamonada</taxon>
        <taxon>Preaxostyla</taxon>
        <taxon>Oxymonadida</taxon>
        <taxon>Streblomastigidae</taxon>
        <taxon>Streblomastix</taxon>
    </lineage>
</organism>
<evidence type="ECO:0000313" key="1">
    <source>
        <dbReference type="EMBL" id="KAA6356377.1"/>
    </source>
</evidence>
<proteinExistence type="predicted"/>
<reference evidence="1 2" key="1">
    <citation type="submission" date="2019-03" db="EMBL/GenBank/DDBJ databases">
        <title>Single cell metagenomics reveals metabolic interactions within the superorganism composed of flagellate Streblomastix strix and complex community of Bacteroidetes bacteria on its surface.</title>
        <authorList>
            <person name="Treitli S.C."/>
            <person name="Kolisko M."/>
            <person name="Husnik F."/>
            <person name="Keeling P."/>
            <person name="Hampl V."/>
        </authorList>
    </citation>
    <scope>NUCLEOTIDE SEQUENCE [LARGE SCALE GENOMIC DNA]</scope>
    <source>
        <strain evidence="1">ST1C</strain>
    </source>
</reference>